<dbReference type="PANTHER" id="PTHR43353">
    <property type="entry name" value="SUCCINATE-SEMIALDEHYDE DEHYDROGENASE, MITOCHONDRIAL"/>
    <property type="match status" value="1"/>
</dbReference>
<evidence type="ECO:0000313" key="5">
    <source>
        <dbReference type="RefSeq" id="XP_030985848.1"/>
    </source>
</evidence>
<dbReference type="PANTHER" id="PTHR43353:SF6">
    <property type="entry name" value="CYTOPLASMIC ALDEHYDE DEHYDROGENASE (EUROFUNG)"/>
    <property type="match status" value="1"/>
</dbReference>
<keyword evidence="1" id="KW-0560">Oxidoreductase</keyword>
<dbReference type="RefSeq" id="XP_030985848.1">
    <property type="nucleotide sequence ID" value="XM_031122213.1"/>
</dbReference>
<dbReference type="SUPFAM" id="SSF53720">
    <property type="entry name" value="ALDH-like"/>
    <property type="match status" value="1"/>
</dbReference>
<dbReference type="GO" id="GO:0004777">
    <property type="term" value="F:succinate-semialdehyde dehydrogenase (NAD+) activity"/>
    <property type="evidence" value="ECO:0007669"/>
    <property type="project" value="TreeGrafter"/>
</dbReference>
<dbReference type="KEGG" id="pgri:PgNI_02146"/>
<keyword evidence="4" id="KW-1185">Reference proteome</keyword>
<sequence>MTSTAHPVTPMIIHGQDITPSHHPEAPSFVPNPDFPGGRDTLALGATPEICIKAADSCASAFATWRSTSPQERRALFNQLATVLKGRKDEIINLIQDELSCTETWASINYHDGLGIVEHAAALITSGILSAVSPPTADPLAHAVVFKEPLGVVLGIAPWNSPLILGLRAVVAAVATGNTAILKGSELSPRIHYAVADMFRAAGFPPGVVNFVVHRPEDAQGCFEALISHPAVRKCNFTGSTGVGRHIASRAAMHLKPVLLELGGKNCAVVLEDADLEKAAEMVLVGALLNTGQICMSTDLVLIARSVEPEFYALLCKAAARHAREATRLITDKNEVRVEGLLQDAKDKGATLFRFSAAGETTAGSQERPSATIIRNLTKSMAFWKTEAFGPALGLYSFDDISEVPGLVAESNYGLSGAVFSRDHMKALQLARALPTGAVHINAPTAHDEPTLPHGGYGDSGWGRFGSHWGFEEFLQTKTVILNP</sequence>
<protein>
    <recommendedName>
        <fullName evidence="3">Aldehyde dehydrogenase domain-containing protein</fullName>
    </recommendedName>
</protein>
<name>A0A6P8BF31_PYRGI</name>
<accession>A0A6P8BF31</accession>
<reference evidence="5" key="2">
    <citation type="submission" date="2019-10" db="EMBL/GenBank/DDBJ databases">
        <authorList>
            <consortium name="NCBI Genome Project"/>
        </authorList>
    </citation>
    <scope>NUCLEOTIDE SEQUENCE</scope>
    <source>
        <strain evidence="5">NI907</strain>
    </source>
</reference>
<reference evidence="5" key="1">
    <citation type="journal article" date="2019" name="Mol. Biol. Evol.">
        <title>Blast fungal genomes show frequent chromosomal changes, gene gains and losses, and effector gene turnover.</title>
        <authorList>
            <person name="Gomez Luciano L.B."/>
            <person name="Jason Tsai I."/>
            <person name="Chuma I."/>
            <person name="Tosa Y."/>
            <person name="Chen Y.H."/>
            <person name="Li J.Y."/>
            <person name="Li M.Y."/>
            <person name="Jade Lu M.Y."/>
            <person name="Nakayashiki H."/>
            <person name="Li W.H."/>
        </authorList>
    </citation>
    <scope>NUCLEOTIDE SEQUENCE</scope>
    <source>
        <strain evidence="5">NI907</strain>
    </source>
</reference>
<dbReference type="Gene3D" id="3.40.605.10">
    <property type="entry name" value="Aldehyde Dehydrogenase, Chain A, domain 1"/>
    <property type="match status" value="1"/>
</dbReference>
<reference evidence="5" key="3">
    <citation type="submission" date="2025-08" db="UniProtKB">
        <authorList>
            <consortium name="RefSeq"/>
        </authorList>
    </citation>
    <scope>IDENTIFICATION</scope>
    <source>
        <strain evidence="5">NI907</strain>
    </source>
</reference>
<dbReference type="InterPro" id="IPR015590">
    <property type="entry name" value="Aldehyde_DH_dom"/>
</dbReference>
<organism evidence="4 5">
    <name type="scientific">Pyricularia grisea</name>
    <name type="common">Crabgrass-specific blast fungus</name>
    <name type="synonym">Magnaporthe grisea</name>
    <dbReference type="NCBI Taxonomy" id="148305"/>
    <lineage>
        <taxon>Eukaryota</taxon>
        <taxon>Fungi</taxon>
        <taxon>Dikarya</taxon>
        <taxon>Ascomycota</taxon>
        <taxon>Pezizomycotina</taxon>
        <taxon>Sordariomycetes</taxon>
        <taxon>Sordariomycetidae</taxon>
        <taxon>Magnaporthales</taxon>
        <taxon>Pyriculariaceae</taxon>
        <taxon>Pyricularia</taxon>
    </lineage>
</organism>
<evidence type="ECO:0000313" key="4">
    <source>
        <dbReference type="Proteomes" id="UP000515153"/>
    </source>
</evidence>
<dbReference type="Pfam" id="PF00171">
    <property type="entry name" value="Aldedh"/>
    <property type="match status" value="1"/>
</dbReference>
<dbReference type="AlphaFoldDB" id="A0A6P8BF31"/>
<dbReference type="Proteomes" id="UP000515153">
    <property type="component" value="Unplaced"/>
</dbReference>
<dbReference type="InterPro" id="IPR016162">
    <property type="entry name" value="Ald_DH_N"/>
</dbReference>
<gene>
    <name evidence="5" type="ORF">PgNI_02146</name>
</gene>
<dbReference type="Gene3D" id="3.40.309.10">
    <property type="entry name" value="Aldehyde Dehydrogenase, Chain A, domain 2"/>
    <property type="match status" value="1"/>
</dbReference>
<feature type="region of interest" description="Disordered" evidence="2">
    <location>
        <begin position="1"/>
        <end position="29"/>
    </location>
</feature>
<dbReference type="GeneID" id="41957125"/>
<dbReference type="InterPro" id="IPR016163">
    <property type="entry name" value="Ald_DH_C"/>
</dbReference>
<dbReference type="InterPro" id="IPR016161">
    <property type="entry name" value="Ald_DH/histidinol_DH"/>
</dbReference>
<evidence type="ECO:0000259" key="3">
    <source>
        <dbReference type="Pfam" id="PF00171"/>
    </source>
</evidence>
<evidence type="ECO:0000256" key="1">
    <source>
        <dbReference type="ARBA" id="ARBA00023002"/>
    </source>
</evidence>
<proteinExistence type="predicted"/>
<evidence type="ECO:0000256" key="2">
    <source>
        <dbReference type="SAM" id="MobiDB-lite"/>
    </source>
</evidence>
<feature type="domain" description="Aldehyde dehydrogenase" evidence="3">
    <location>
        <begin position="47"/>
        <end position="480"/>
    </location>
</feature>
<dbReference type="GO" id="GO:0009450">
    <property type="term" value="P:gamma-aminobutyric acid catabolic process"/>
    <property type="evidence" value="ECO:0007669"/>
    <property type="project" value="TreeGrafter"/>
</dbReference>
<dbReference type="InterPro" id="IPR050740">
    <property type="entry name" value="Aldehyde_DH_Superfamily"/>
</dbReference>